<evidence type="ECO:0000313" key="3">
    <source>
        <dbReference type="EMBL" id="PAB60259.1"/>
    </source>
</evidence>
<feature type="domain" description="Staygreen protein" evidence="2">
    <location>
        <begin position="4"/>
        <end position="144"/>
    </location>
</feature>
<accession>A0A267MKZ3</accession>
<evidence type="ECO:0000259" key="2">
    <source>
        <dbReference type="Pfam" id="PF12638"/>
    </source>
</evidence>
<keyword evidence="4" id="KW-1185">Reference proteome</keyword>
<gene>
    <name evidence="3" type="ORF">CCE28_04995</name>
</gene>
<dbReference type="Proteomes" id="UP000216024">
    <property type="component" value="Unassembled WGS sequence"/>
</dbReference>
<dbReference type="OrthoDB" id="1684395at2"/>
<keyword evidence="1" id="KW-0809">Transit peptide</keyword>
<evidence type="ECO:0000313" key="4">
    <source>
        <dbReference type="Proteomes" id="UP000216024"/>
    </source>
</evidence>
<dbReference type="AlphaFoldDB" id="A0A267MKZ3"/>
<dbReference type="RefSeq" id="WP_095131607.1">
    <property type="nucleotide sequence ID" value="NZ_NIBG01000003.1"/>
</dbReference>
<reference evidence="3 4" key="1">
    <citation type="submission" date="2017-06" db="EMBL/GenBank/DDBJ databases">
        <title>Draft genome sequence of anaerobic fermentative bacterium Anaeromicrobium sediminis DY2726D isolated from West Pacific Ocean sediments.</title>
        <authorList>
            <person name="Zeng X."/>
        </authorList>
    </citation>
    <scope>NUCLEOTIDE SEQUENCE [LARGE SCALE GENOMIC DNA]</scope>
    <source>
        <strain evidence="3 4">DY2726D</strain>
    </source>
</reference>
<proteinExistence type="predicted"/>
<organism evidence="3 4">
    <name type="scientific">Anaeromicrobium sediminis</name>
    <dbReference type="NCBI Taxonomy" id="1478221"/>
    <lineage>
        <taxon>Bacteria</taxon>
        <taxon>Bacillati</taxon>
        <taxon>Bacillota</taxon>
        <taxon>Clostridia</taxon>
        <taxon>Peptostreptococcales</taxon>
        <taxon>Thermotaleaceae</taxon>
        <taxon>Anaeromicrobium</taxon>
    </lineage>
</organism>
<dbReference type="Pfam" id="PF12638">
    <property type="entry name" value="Staygreen"/>
    <property type="match status" value="1"/>
</dbReference>
<dbReference type="PANTHER" id="PTHR31750">
    <property type="entry name" value="PROTEIN STAY-GREEN 1, CHLOROPLASTIC-RELATED"/>
    <property type="match status" value="1"/>
</dbReference>
<sequence length="149" mass="17552">MSRLDPNKLQVDYFQGVTPVAPILGRHYTLTHSDETAELFLAIGRRYAYERIGPMRDEVLGHWFCCGTECILKFSVYLGGENRELVKKRYEIFVRELPLALEAIMYGDRCLFESRPFLYETPIFIHFQSPYEDFDHVEQWGVAGDWKIY</sequence>
<dbReference type="PANTHER" id="PTHR31750:SF4">
    <property type="entry name" value="LP06106P"/>
    <property type="match status" value="1"/>
</dbReference>
<protein>
    <recommendedName>
        <fullName evidence="2">Staygreen protein domain-containing protein</fullName>
    </recommendedName>
</protein>
<dbReference type="InterPro" id="IPR024438">
    <property type="entry name" value="Staygreen"/>
</dbReference>
<evidence type="ECO:0000256" key="1">
    <source>
        <dbReference type="ARBA" id="ARBA00022946"/>
    </source>
</evidence>
<dbReference type="EMBL" id="NIBG01000003">
    <property type="protein sequence ID" value="PAB60259.1"/>
    <property type="molecule type" value="Genomic_DNA"/>
</dbReference>
<comment type="caution">
    <text evidence="3">The sequence shown here is derived from an EMBL/GenBank/DDBJ whole genome shotgun (WGS) entry which is preliminary data.</text>
</comment>
<name>A0A267MKZ3_9FIRM</name>